<proteinExistence type="predicted"/>
<protein>
    <submittedName>
        <fullName evidence="1">DUF555 domain-containing protein</fullName>
    </submittedName>
</protein>
<evidence type="ECO:0000313" key="1">
    <source>
        <dbReference type="EMBL" id="AXG08507.1"/>
    </source>
</evidence>
<sequence length="173" mass="18540">MSTYSLVAWGRSSTSRFRDLWSPFKGFRSLGSLDSALSILRTVPTRSRSSPIPSMTSTSNTDWYEVSFSVPWIIHGAATAQDAINIAVAELGKRVAEADGPIRNADISVQSVPCNACGNEMNVATVVSGEALVGLLLTVEVQARSPKKSGLVGQRELGPLLPDTPLRLVQTPR</sequence>
<dbReference type="AlphaFoldDB" id="A0A345E8I5"/>
<dbReference type="PANTHER" id="PTHR42199:SF1">
    <property type="entry name" value="UPF0212 PROTEIN TK1194"/>
    <property type="match status" value="1"/>
</dbReference>
<geneLocation type="plasmid" evidence="2">
    <name>pcba1112-01</name>
</geneLocation>
<name>A0A345E8I5_9EURY</name>
<dbReference type="EMBL" id="CP031147">
    <property type="protein sequence ID" value="AXG08507.1"/>
    <property type="molecule type" value="Genomic_DNA"/>
</dbReference>
<keyword evidence="1" id="KW-0614">Plasmid</keyword>
<dbReference type="PANTHER" id="PTHR42199">
    <property type="entry name" value="UPF0212 PROTEIN MJ0068"/>
    <property type="match status" value="1"/>
</dbReference>
<organism evidence="1 2">
    <name type="scientific">Haloplanus rubicundus</name>
    <dbReference type="NCBI Taxonomy" id="1547898"/>
    <lineage>
        <taxon>Archaea</taxon>
        <taxon>Methanobacteriati</taxon>
        <taxon>Methanobacteriota</taxon>
        <taxon>Stenosarchaea group</taxon>
        <taxon>Halobacteria</taxon>
        <taxon>Halobacteriales</taxon>
        <taxon>Haloferacaceae</taxon>
        <taxon>Haloplanus</taxon>
    </lineage>
</organism>
<dbReference type="Pfam" id="PF04475">
    <property type="entry name" value="DUF555"/>
    <property type="match status" value="1"/>
</dbReference>
<dbReference type="Proteomes" id="UP000252985">
    <property type="component" value="Plasmid pCBA1112-01"/>
</dbReference>
<accession>A0A345E8I5</accession>
<reference evidence="1 2" key="1">
    <citation type="submission" date="2018-07" db="EMBL/GenBank/DDBJ databases">
        <title>Genome sequences of Haloplanus sp. CBA1112.</title>
        <authorList>
            <person name="Kim Y.B."/>
            <person name="Roh S.W."/>
        </authorList>
    </citation>
    <scope>NUCLEOTIDE SEQUENCE [LARGE SCALE GENOMIC DNA]</scope>
    <source>
        <strain evidence="1 2">CBA1112</strain>
        <plasmid evidence="2">pcba1112-01</plasmid>
    </source>
</reference>
<dbReference type="InterPro" id="IPR007564">
    <property type="entry name" value="UPF0212"/>
</dbReference>
<dbReference type="KEGG" id="haq:DU484_00850"/>
<evidence type="ECO:0000313" key="2">
    <source>
        <dbReference type="Proteomes" id="UP000252985"/>
    </source>
</evidence>
<gene>
    <name evidence="1" type="ORF">DU484_00850</name>
</gene>